<dbReference type="InterPro" id="IPR050464">
    <property type="entry name" value="Zeta_carotene_desat/Oxidored"/>
</dbReference>
<dbReference type="Proteomes" id="UP000617555">
    <property type="component" value="Unassembled WGS sequence"/>
</dbReference>
<dbReference type="InterPro" id="IPR002937">
    <property type="entry name" value="Amino_oxidase"/>
</dbReference>
<dbReference type="InterPro" id="IPR036188">
    <property type="entry name" value="FAD/NAD-bd_sf"/>
</dbReference>
<sequence length="422" mass="47971">MKNIAVIGTGISGLTCAHLLSRKHNVTVFEANDYIGGHTATVDVEVAGKSYAIDTGFIVFNDRTYPRFEKLMEQLKVKSMPTEMSFSVNNAITGLEYNGHNLWSLFAQRRNLFRPSFYRFLGEIVRFNNGCKAIYEADNYPNATLGEYLDQNNFSAFFCEHYILPMGAAIWSSSIDDMRSFSLRFFIRFFQHHGLLNINDRPQWYVLEGGSRSYIPALTAPFKERIHLNSPVTGIKRSDDGVQVQVSHGEWQQFDDVVLTCHSDQALAMLCDPSQDETDILAPMAYQNNEVVLHTDINVLPKRKAAWASWNYRLDGKNELDVAQRPASVTYNMNILQRLPKDAPTFCVTLNQTDLIDETKILRKFNYAHPVFNDASMKSQAKKALINGKRHTYYAGAYWHNGFHEDGVRSAVDVCNLFGITL</sequence>
<dbReference type="SUPFAM" id="SSF51905">
    <property type="entry name" value="FAD/NAD(P)-binding domain"/>
    <property type="match status" value="1"/>
</dbReference>
<protein>
    <submittedName>
        <fullName evidence="2">Amine oxidase</fullName>
    </submittedName>
</protein>
<dbReference type="PANTHER" id="PTHR42923:SF17">
    <property type="entry name" value="AMINE OXIDASE DOMAIN-CONTAINING PROTEIN"/>
    <property type="match status" value="1"/>
</dbReference>
<evidence type="ECO:0000313" key="3">
    <source>
        <dbReference type="Proteomes" id="UP000617555"/>
    </source>
</evidence>
<evidence type="ECO:0000313" key="2">
    <source>
        <dbReference type="EMBL" id="GGB61541.1"/>
    </source>
</evidence>
<dbReference type="Gene3D" id="3.30.70.1990">
    <property type="match status" value="1"/>
</dbReference>
<gene>
    <name evidence="2" type="ORF">GCM10011607_22840</name>
</gene>
<feature type="domain" description="Amine oxidase" evidence="1">
    <location>
        <begin position="11"/>
        <end position="286"/>
    </location>
</feature>
<evidence type="ECO:0000259" key="1">
    <source>
        <dbReference type="Pfam" id="PF01593"/>
    </source>
</evidence>
<organism evidence="2 3">
    <name type="scientific">Shewanella inventionis</name>
    <dbReference type="NCBI Taxonomy" id="1738770"/>
    <lineage>
        <taxon>Bacteria</taxon>
        <taxon>Pseudomonadati</taxon>
        <taxon>Pseudomonadota</taxon>
        <taxon>Gammaproteobacteria</taxon>
        <taxon>Alteromonadales</taxon>
        <taxon>Shewanellaceae</taxon>
        <taxon>Shewanella</taxon>
    </lineage>
</organism>
<dbReference type="Gene3D" id="3.50.50.60">
    <property type="entry name" value="FAD/NAD(P)-binding domain"/>
    <property type="match status" value="1"/>
</dbReference>
<keyword evidence="3" id="KW-1185">Reference proteome</keyword>
<dbReference type="RefSeq" id="WP_188739478.1">
    <property type="nucleotide sequence ID" value="NZ_BMII01000017.1"/>
</dbReference>
<dbReference type="Pfam" id="PF01593">
    <property type="entry name" value="Amino_oxidase"/>
    <property type="match status" value="1"/>
</dbReference>
<comment type="caution">
    <text evidence="2">The sequence shown here is derived from an EMBL/GenBank/DDBJ whole genome shotgun (WGS) entry which is preliminary data.</text>
</comment>
<name>A0ABQ1J6W1_9GAMM</name>
<accession>A0ABQ1J6W1</accession>
<dbReference type="PANTHER" id="PTHR42923">
    <property type="entry name" value="PROTOPORPHYRINOGEN OXIDASE"/>
    <property type="match status" value="1"/>
</dbReference>
<proteinExistence type="predicted"/>
<dbReference type="Gene3D" id="1.10.405.20">
    <property type="match status" value="1"/>
</dbReference>
<dbReference type="EMBL" id="BMII01000017">
    <property type="protein sequence ID" value="GGB61541.1"/>
    <property type="molecule type" value="Genomic_DNA"/>
</dbReference>
<reference evidence="3" key="1">
    <citation type="journal article" date="2019" name="Int. J. Syst. Evol. Microbiol.">
        <title>The Global Catalogue of Microorganisms (GCM) 10K type strain sequencing project: providing services to taxonomists for standard genome sequencing and annotation.</title>
        <authorList>
            <consortium name="The Broad Institute Genomics Platform"/>
            <consortium name="The Broad Institute Genome Sequencing Center for Infectious Disease"/>
            <person name="Wu L."/>
            <person name="Ma J."/>
        </authorList>
    </citation>
    <scope>NUCLEOTIDE SEQUENCE [LARGE SCALE GENOMIC DNA]</scope>
    <source>
        <strain evidence="3">CGMCC 1.15339</strain>
    </source>
</reference>